<feature type="transmembrane region" description="Helical" evidence="1">
    <location>
        <begin position="23"/>
        <end position="41"/>
    </location>
</feature>
<evidence type="ECO:0000313" key="3">
    <source>
        <dbReference type="Proteomes" id="UP001423409"/>
    </source>
</evidence>
<dbReference type="Proteomes" id="UP001423409">
    <property type="component" value="Unassembled WGS sequence"/>
</dbReference>
<keyword evidence="1" id="KW-0812">Transmembrane</keyword>
<sequence>MNTAPPAPRRAAHPGRWLPHLQFWLGLNAALLTATLLTRALSTGAPPLTPRGVLLCLLLTALGFALGLAYGRYWPLPPAPFTRIARTLLLAVPTVGLSLALGLLLRPEISALVLALAAFLGAQWRPAPGPIPTQPGPTQSRPPQSR</sequence>
<feature type="transmembrane region" description="Helical" evidence="1">
    <location>
        <begin position="53"/>
        <end position="72"/>
    </location>
</feature>
<proteinExistence type="predicted"/>
<evidence type="ECO:0000313" key="2">
    <source>
        <dbReference type="EMBL" id="GAA5439066.1"/>
    </source>
</evidence>
<accession>A0ABP9UEA0</accession>
<keyword evidence="1" id="KW-0472">Membrane</keyword>
<protein>
    <submittedName>
        <fullName evidence="2">Uncharacterized protein</fullName>
    </submittedName>
</protein>
<feature type="transmembrane region" description="Helical" evidence="1">
    <location>
        <begin position="84"/>
        <end position="105"/>
    </location>
</feature>
<name>A0ABP9UEA0_9DEIO</name>
<dbReference type="RefSeq" id="WP_345441702.1">
    <property type="nucleotide sequence ID" value="NZ_BAABQU010000005.1"/>
</dbReference>
<organism evidence="2 3">
    <name type="scientific">Deinococcus caeni</name>
    <dbReference type="NCBI Taxonomy" id="569127"/>
    <lineage>
        <taxon>Bacteria</taxon>
        <taxon>Thermotogati</taxon>
        <taxon>Deinococcota</taxon>
        <taxon>Deinococci</taxon>
        <taxon>Deinococcales</taxon>
        <taxon>Deinococcaceae</taxon>
        <taxon>Deinococcus</taxon>
    </lineage>
</organism>
<comment type="caution">
    <text evidence="2">The sequence shown here is derived from an EMBL/GenBank/DDBJ whole genome shotgun (WGS) entry which is preliminary data.</text>
</comment>
<keyword evidence="3" id="KW-1185">Reference proteome</keyword>
<dbReference type="EMBL" id="BAABQU010000005">
    <property type="protein sequence ID" value="GAA5439066.1"/>
    <property type="molecule type" value="Genomic_DNA"/>
</dbReference>
<keyword evidence="1" id="KW-1133">Transmembrane helix</keyword>
<evidence type="ECO:0000256" key="1">
    <source>
        <dbReference type="SAM" id="Phobius"/>
    </source>
</evidence>
<reference evidence="2 3" key="1">
    <citation type="submission" date="2024-02" db="EMBL/GenBank/DDBJ databases">
        <title>Deinococcus caeni NBRC 101312.</title>
        <authorList>
            <person name="Ichikawa N."/>
            <person name="Katano-Makiyama Y."/>
            <person name="Hidaka K."/>
        </authorList>
    </citation>
    <scope>NUCLEOTIDE SEQUENCE [LARGE SCALE GENOMIC DNA]</scope>
    <source>
        <strain evidence="2 3">NBRC 101312</strain>
    </source>
</reference>
<gene>
    <name evidence="2" type="ORF">Dcae01_00561</name>
</gene>